<dbReference type="AlphaFoldDB" id="A0AAF0IIY2"/>
<feature type="transmembrane region" description="Helical" evidence="1">
    <location>
        <begin position="192"/>
        <end position="214"/>
    </location>
</feature>
<feature type="transmembrane region" description="Helical" evidence="1">
    <location>
        <begin position="266"/>
        <end position="286"/>
    </location>
</feature>
<accession>A0AAF0IIY2</accession>
<dbReference type="PANTHER" id="PTHR28009">
    <property type="entry name" value="PHEROMONE ALPHA FACTOR RECEPTOR"/>
    <property type="match status" value="1"/>
</dbReference>
<feature type="transmembrane region" description="Helical" evidence="1">
    <location>
        <begin position="154"/>
        <end position="172"/>
    </location>
</feature>
<evidence type="ECO:0000256" key="1">
    <source>
        <dbReference type="SAM" id="Phobius"/>
    </source>
</evidence>
<dbReference type="EMBL" id="CP120628">
    <property type="protein sequence ID" value="WEW58377.1"/>
    <property type="molecule type" value="Genomic_DNA"/>
</dbReference>
<dbReference type="CDD" id="cd14939">
    <property type="entry name" value="7tmD_STE2"/>
    <property type="match status" value="1"/>
</dbReference>
<proteinExistence type="predicted"/>
<feature type="transmembrane region" description="Helical" evidence="1">
    <location>
        <begin position="226"/>
        <end position="246"/>
    </location>
</feature>
<feature type="transmembrane region" description="Helical" evidence="1">
    <location>
        <begin position="115"/>
        <end position="138"/>
    </location>
</feature>
<protein>
    <submittedName>
        <fullName evidence="2">Pheromone alpha factor receptor</fullName>
    </submittedName>
</protein>
<feature type="transmembrane region" description="Helical" evidence="1">
    <location>
        <begin position="41"/>
        <end position="61"/>
    </location>
</feature>
<keyword evidence="1" id="KW-0472">Membrane</keyword>
<dbReference type="Pfam" id="PF02116">
    <property type="entry name" value="STE2"/>
    <property type="match status" value="1"/>
</dbReference>
<dbReference type="GO" id="GO:0004932">
    <property type="term" value="F:mating-type factor pheromone receptor activity"/>
    <property type="evidence" value="ECO:0007669"/>
    <property type="project" value="InterPro"/>
</dbReference>
<sequence length="364" mass="40366">MDHDFDPFTQNVSLHFANGTEFDRPLEIINFYLQDNTKQSITYGSQLGASLTLMIVMLLLTPADKRRSPVFHLNTVALLLNFGRILTLCIYYTTGWSDIYAILASDFSRISLGDYVNSVIGTVLTTLLLICIEISLLFQSHVLCSTIRDMHRRLLLCVSGLLVLVTVGFRLVQTVENCKAIMGLYGFGQFIWLQNVTNILTTLSVCYFSAIFVAKLGFAIHARRRLGLTGFGAMQVIFIMSCQTMVVPGNVAIFSILQYFVKAAEMSPLVLTLVALSLPLSSMWAAQAVKNSFESDRGESQPRPLFANGSSERTYGSGTLGSMAATLVPKRHLTAEQLDRLYPELEAGDIHVERDFTISSDKAQ</sequence>
<keyword evidence="3" id="KW-1185">Reference proteome</keyword>
<dbReference type="GO" id="GO:0038038">
    <property type="term" value="C:G protein-coupled receptor homodimeric complex"/>
    <property type="evidence" value="ECO:0007669"/>
    <property type="project" value="TreeGrafter"/>
</dbReference>
<gene>
    <name evidence="2" type="primary">STE2</name>
    <name evidence="2" type="ORF">PRK78_003845</name>
</gene>
<keyword evidence="1" id="KW-1133">Transmembrane helix</keyword>
<dbReference type="PRINTS" id="PR00250">
    <property type="entry name" value="GPCRSTE2"/>
</dbReference>
<evidence type="ECO:0000313" key="2">
    <source>
        <dbReference type="EMBL" id="WEW58377.1"/>
    </source>
</evidence>
<keyword evidence="2" id="KW-0675">Receptor</keyword>
<dbReference type="Gene3D" id="1.10.287.920">
    <property type="entry name" value="Pheromone alpha factor receptor"/>
    <property type="match status" value="1"/>
</dbReference>
<evidence type="ECO:0000313" key="3">
    <source>
        <dbReference type="Proteomes" id="UP001219355"/>
    </source>
</evidence>
<feature type="transmembrane region" description="Helical" evidence="1">
    <location>
        <begin position="73"/>
        <end position="95"/>
    </location>
</feature>
<name>A0AAF0IIY2_9EURO</name>
<reference evidence="2" key="1">
    <citation type="submission" date="2023-03" db="EMBL/GenBank/DDBJ databases">
        <title>Emydomyces testavorans Genome Sequence.</title>
        <authorList>
            <person name="Hoyer L."/>
        </authorList>
    </citation>
    <scope>NUCLEOTIDE SEQUENCE</scope>
    <source>
        <strain evidence="2">16-2883</strain>
    </source>
</reference>
<dbReference type="InterPro" id="IPR027458">
    <property type="entry name" value="STE2_TM1-TM2_sf"/>
</dbReference>
<keyword evidence="1" id="KW-0812">Transmembrane</keyword>
<dbReference type="GO" id="GO:0000750">
    <property type="term" value="P:pheromone-dependent signal transduction involved in conjugation with cellular fusion"/>
    <property type="evidence" value="ECO:0007669"/>
    <property type="project" value="TreeGrafter"/>
</dbReference>
<dbReference type="Proteomes" id="UP001219355">
    <property type="component" value="Chromosome 2"/>
</dbReference>
<dbReference type="InterPro" id="IPR000366">
    <property type="entry name" value="GPCR_STE2"/>
</dbReference>
<dbReference type="PANTHER" id="PTHR28009:SF1">
    <property type="entry name" value="PHEROMONE ALPHA FACTOR RECEPTOR"/>
    <property type="match status" value="1"/>
</dbReference>
<organism evidence="2 3">
    <name type="scientific">Emydomyces testavorans</name>
    <dbReference type="NCBI Taxonomy" id="2070801"/>
    <lineage>
        <taxon>Eukaryota</taxon>
        <taxon>Fungi</taxon>
        <taxon>Dikarya</taxon>
        <taxon>Ascomycota</taxon>
        <taxon>Pezizomycotina</taxon>
        <taxon>Eurotiomycetes</taxon>
        <taxon>Eurotiomycetidae</taxon>
        <taxon>Onygenales</taxon>
        <taxon>Nannizziopsiaceae</taxon>
        <taxon>Emydomyces</taxon>
    </lineage>
</organism>